<evidence type="ECO:0000313" key="5">
    <source>
        <dbReference type="Ensembl" id="ENSACIP00000021570.1"/>
    </source>
</evidence>
<dbReference type="STRING" id="61819.ENSACIP00000021570"/>
<organism evidence="5 6">
    <name type="scientific">Amphilophus citrinellus</name>
    <name type="common">Midas cichlid</name>
    <name type="synonym">Cichlasoma citrinellum</name>
    <dbReference type="NCBI Taxonomy" id="61819"/>
    <lineage>
        <taxon>Eukaryota</taxon>
        <taxon>Metazoa</taxon>
        <taxon>Chordata</taxon>
        <taxon>Craniata</taxon>
        <taxon>Vertebrata</taxon>
        <taxon>Euteleostomi</taxon>
        <taxon>Actinopterygii</taxon>
        <taxon>Neopterygii</taxon>
        <taxon>Teleostei</taxon>
        <taxon>Neoteleostei</taxon>
        <taxon>Acanthomorphata</taxon>
        <taxon>Ovalentaria</taxon>
        <taxon>Cichlomorphae</taxon>
        <taxon>Cichliformes</taxon>
        <taxon>Cichlidae</taxon>
        <taxon>New World cichlids</taxon>
        <taxon>Cichlasomatinae</taxon>
        <taxon>Heroini</taxon>
        <taxon>Amphilophus</taxon>
    </lineage>
</organism>
<dbReference type="Gene3D" id="3.90.1170.40">
    <property type="entry name" value="Molybdopterin biosynthesis MoaE subunit"/>
    <property type="match status" value="1"/>
</dbReference>
<dbReference type="AlphaFoldDB" id="A0A3Q0SMY5"/>
<comment type="similarity">
    <text evidence="4">Belongs to the MoaE family. MOCS2B subfamily.</text>
</comment>
<evidence type="ECO:0000256" key="3">
    <source>
        <dbReference type="ARBA" id="ARBA00023150"/>
    </source>
</evidence>
<dbReference type="UniPathway" id="UPA00344"/>
<dbReference type="SUPFAM" id="SSF54690">
    <property type="entry name" value="Molybdopterin synthase subunit MoaE"/>
    <property type="match status" value="1"/>
</dbReference>
<comment type="pathway">
    <text evidence="4">Cofactor biosynthesis; molybdopterin biosynthesis.</text>
</comment>
<comment type="subcellular location">
    <subcellularLocation>
        <location evidence="4">Cytoplasm</location>
        <location evidence="4">Cytosol</location>
    </subcellularLocation>
</comment>
<feature type="binding site" evidence="4">
    <location>
        <begin position="110"/>
        <end position="111"/>
    </location>
    <ligand>
        <name>substrate</name>
    </ligand>
</feature>
<keyword evidence="2 4" id="KW-0808">Transferase</keyword>
<name>A0A3Q0SMY5_AMPCI</name>
<protein>
    <recommendedName>
        <fullName evidence="4">Molybdopterin synthase catalytic subunit</fullName>
        <ecNumber evidence="4">2.8.1.12</ecNumber>
    </recommendedName>
    <alternativeName>
        <fullName evidence="4">Molybdenum cofactor synthesis protein 2 large subunit</fullName>
    </alternativeName>
    <alternativeName>
        <fullName evidence="4">Molybdenum cofactor synthesis protein 2B</fullName>
        <shortName evidence="4">MOCS2B</shortName>
    </alternativeName>
</protein>
<dbReference type="InterPro" id="IPR036563">
    <property type="entry name" value="MoaE_sf"/>
</dbReference>
<dbReference type="CDD" id="cd00756">
    <property type="entry name" value="MoaE"/>
    <property type="match status" value="1"/>
</dbReference>
<dbReference type="EC" id="2.8.1.12" evidence="4"/>
<dbReference type="GO" id="GO:0006777">
    <property type="term" value="P:Mo-molybdopterin cofactor biosynthetic process"/>
    <property type="evidence" value="ECO:0007669"/>
    <property type="project" value="UniProtKB-UniRule"/>
</dbReference>
<proteinExistence type="inferred from homology"/>
<comment type="miscellaneous">
    <text evidence="4">This protein is produced by a bicistronic gene which also produces the large subunit (MOCS2A).</text>
</comment>
<sequence>LAEKQNGPRDIFKLSCDWLSVQEVVDAVSSPSCGAISVFIGTTREDEADGKKVVGLEYEAYEPMAQSEFTKLCADIRARWPSVTHICVYHRLGWVKVGEASVVMAISSPHRHDSQQAIQNCISQLKANVPIWKKEVYNTQEASWKENAECSWSIQKKTAADTPPEENPNEKT</sequence>
<evidence type="ECO:0000313" key="6">
    <source>
        <dbReference type="Proteomes" id="UP000261340"/>
    </source>
</evidence>
<evidence type="ECO:0000256" key="2">
    <source>
        <dbReference type="ARBA" id="ARBA00022679"/>
    </source>
</evidence>
<evidence type="ECO:0000256" key="4">
    <source>
        <dbReference type="HAMAP-Rule" id="MF_03052"/>
    </source>
</evidence>
<comment type="catalytic activity">
    <reaction evidence="4">
        <text>2 [molybdopterin-synthase sulfur-carrier protein]-C-terminal-Gly-aminoethanethioate + cyclic pyranopterin phosphate + H2O = molybdopterin + 2 [molybdopterin-synthase sulfur-carrier protein]-C-terminal Gly-Gly + 2 H(+)</text>
        <dbReference type="Rhea" id="RHEA:26333"/>
        <dbReference type="Rhea" id="RHEA-COMP:12202"/>
        <dbReference type="Rhea" id="RHEA-COMP:19907"/>
        <dbReference type="ChEBI" id="CHEBI:15377"/>
        <dbReference type="ChEBI" id="CHEBI:15378"/>
        <dbReference type="ChEBI" id="CHEBI:58698"/>
        <dbReference type="ChEBI" id="CHEBI:59648"/>
        <dbReference type="ChEBI" id="CHEBI:90778"/>
        <dbReference type="ChEBI" id="CHEBI:232372"/>
        <dbReference type="EC" id="2.8.1.12"/>
    </reaction>
</comment>
<dbReference type="PANTHER" id="PTHR23404">
    <property type="entry name" value="MOLYBDOPTERIN SYNTHASE RELATED"/>
    <property type="match status" value="1"/>
</dbReference>
<dbReference type="GO" id="GO:0030366">
    <property type="term" value="F:molybdopterin synthase activity"/>
    <property type="evidence" value="ECO:0007669"/>
    <property type="project" value="UniProtKB-UniRule"/>
</dbReference>
<dbReference type="OMA" id="WKHQFFA"/>
<comment type="function">
    <text evidence="4">Catalytic subunit of the molybdopterin synthase complex, a complex that catalyzes the conversion of precursor Z into molybdopterin. Acts by mediating the incorporation of 2 sulfur atoms from thiocarboxylated MOCS2A into precursor Z to generate a dithiolene group.</text>
</comment>
<feature type="binding site" evidence="4">
    <location>
        <begin position="133"/>
        <end position="135"/>
    </location>
    <ligand>
        <name>substrate</name>
    </ligand>
</feature>
<keyword evidence="1 4" id="KW-0963">Cytoplasm</keyword>
<dbReference type="HAMAP" id="MF_03052">
    <property type="entry name" value="MOC2B"/>
    <property type="match status" value="1"/>
</dbReference>
<gene>
    <name evidence="4" type="primary">MOCS2</name>
</gene>
<keyword evidence="6" id="KW-1185">Reference proteome</keyword>
<dbReference type="InterPro" id="IPR003448">
    <property type="entry name" value="Mopterin_biosynth_MoaE"/>
</dbReference>
<dbReference type="Proteomes" id="UP000261340">
    <property type="component" value="Unplaced"/>
</dbReference>
<accession>A0A3Q0SMY5</accession>
<reference evidence="5" key="2">
    <citation type="submission" date="2025-09" db="UniProtKB">
        <authorList>
            <consortium name="Ensembl"/>
        </authorList>
    </citation>
    <scope>IDENTIFICATION</scope>
</reference>
<comment type="subunit">
    <text evidence="4">Heterotetramer; composed of 2 small (MOCS2A) and 2 large (MOCS2B) subunits.</text>
</comment>
<dbReference type="GeneTree" id="ENSGT00510000047669"/>
<dbReference type="Pfam" id="PF02391">
    <property type="entry name" value="MoaE"/>
    <property type="match status" value="1"/>
</dbReference>
<reference evidence="5" key="1">
    <citation type="submission" date="2025-08" db="UniProtKB">
        <authorList>
            <consortium name="Ensembl"/>
        </authorList>
    </citation>
    <scope>IDENTIFICATION</scope>
</reference>
<dbReference type="Ensembl" id="ENSACIT00000022132.1">
    <property type="protein sequence ID" value="ENSACIP00000021570.1"/>
    <property type="gene ID" value="ENSACIG00000016754.1"/>
</dbReference>
<keyword evidence="3 4" id="KW-0501">Molybdenum cofactor biosynthesis</keyword>
<feature type="binding site" evidence="4">
    <location>
        <position position="126"/>
    </location>
    <ligand>
        <name>substrate</name>
    </ligand>
</feature>
<evidence type="ECO:0000256" key="1">
    <source>
        <dbReference type="ARBA" id="ARBA00022490"/>
    </source>
</evidence>
<dbReference type="FunFam" id="3.90.1170.40:FF:000002">
    <property type="entry name" value="Molybdopterin synthase catalytic subunit"/>
    <property type="match status" value="1"/>
</dbReference>
<dbReference type="GO" id="GO:1990140">
    <property type="term" value="C:molybdopterin synthase complex"/>
    <property type="evidence" value="ECO:0007669"/>
    <property type="project" value="UniProtKB-UniRule"/>
</dbReference>
<dbReference type="InterPro" id="IPR028888">
    <property type="entry name" value="MOCS2B_euk"/>
</dbReference>